<evidence type="ECO:0000256" key="3">
    <source>
        <dbReference type="ARBA" id="ARBA00022692"/>
    </source>
</evidence>
<dbReference type="Pfam" id="PF02690">
    <property type="entry name" value="Na_Pi_cotrans"/>
    <property type="match status" value="2"/>
</dbReference>
<keyword evidence="2" id="KW-1003">Cell membrane</keyword>
<keyword evidence="3 6" id="KW-0812">Transmembrane</keyword>
<evidence type="ECO:0000256" key="2">
    <source>
        <dbReference type="ARBA" id="ARBA00022475"/>
    </source>
</evidence>
<comment type="subcellular location">
    <subcellularLocation>
        <location evidence="1">Cell membrane</location>
        <topology evidence="1">Multi-pass membrane protein</topology>
    </subcellularLocation>
</comment>
<dbReference type="AlphaFoldDB" id="D1B486"/>
<feature type="transmembrane region" description="Helical" evidence="6">
    <location>
        <begin position="307"/>
        <end position="331"/>
    </location>
</feature>
<accession>D1B486</accession>
<feature type="transmembrane region" description="Helical" evidence="6">
    <location>
        <begin position="66"/>
        <end position="96"/>
    </location>
</feature>
<feature type="transmembrane region" description="Helical" evidence="6">
    <location>
        <begin position="191"/>
        <end position="212"/>
    </location>
</feature>
<organism evidence="7 8">
    <name type="scientific">Sulfurospirillum deleyianum (strain ATCC 51133 / DSM 6946 / 5175)</name>
    <dbReference type="NCBI Taxonomy" id="525898"/>
    <lineage>
        <taxon>Bacteria</taxon>
        <taxon>Pseudomonadati</taxon>
        <taxon>Campylobacterota</taxon>
        <taxon>Epsilonproteobacteria</taxon>
        <taxon>Campylobacterales</taxon>
        <taxon>Sulfurospirillaceae</taxon>
        <taxon>Sulfurospirillum</taxon>
    </lineage>
</organism>
<dbReference type="NCBIfam" id="NF037997">
    <property type="entry name" value="Na_Pi_symport"/>
    <property type="match status" value="1"/>
</dbReference>
<dbReference type="RefSeq" id="WP_012857654.1">
    <property type="nucleotide sequence ID" value="NC_013512.1"/>
</dbReference>
<dbReference type="OrthoDB" id="9763003at2"/>
<dbReference type="EMBL" id="CP001816">
    <property type="protein sequence ID" value="ACZ12906.1"/>
    <property type="molecule type" value="Genomic_DNA"/>
</dbReference>
<keyword evidence="5 6" id="KW-0472">Membrane</keyword>
<evidence type="ECO:0000256" key="1">
    <source>
        <dbReference type="ARBA" id="ARBA00004651"/>
    </source>
</evidence>
<dbReference type="STRING" id="525898.Sdel_1891"/>
<dbReference type="eggNOG" id="COG1283">
    <property type="taxonomic scope" value="Bacteria"/>
</dbReference>
<sequence length="607" mass="67130">MKHIGLIVMMAILAYAFTKSDILLLISSGIALFLFGMFCLEESFRNFAGGFLERILHTLTNTRLKALFFGILTTSIMQSSSLVSILSISFISAGLISLADGIGIIFGANLGTTTGAWLIAGLGVKVDIAIYAMPLLVFGTMLMFYNEKQTKYLGYLLVGIGFLFLGIAYMKEGFEAFRGEIDLTRFTLEGWRGLLLFTLMGVIVTVIMQSSHATLVLLLTALSAAQISYENALALAIGSNVGTTITALLGALTANIEGKKFALAHLFFNLFTALVTLSLMHPFMAIVDKTAAILGILADDYALKLALFHTFFNCLGIVLLFPWISPLVLLLNTLLKPSKSTTPAQDDVLYLDESALDFPLSAHTVLMKESKHLYQNILESITQSLSITKNDINSGMDNDEIIALRSKAIPVDLDAYYEHTIKTLYGKIITFAITAQGTFSEEYKTDFIVIKNASLRMVEAFKAAKHMQKNMLKYLESSNLDIKNEYNTIRKNLINHLRTIQTLFTTTEEDVAILLLSKLQVDIQKYDIASNKSLDTLIRTQKITSTMATSLMNDTTYAYTIATELTKAAQLLFVHEEKGLKARREALILNENEAMTLAHENDQRSSL</sequence>
<keyword evidence="8" id="KW-1185">Reference proteome</keyword>
<gene>
    <name evidence="7" type="ordered locus">Sdel_1891</name>
</gene>
<proteinExistence type="predicted"/>
<evidence type="ECO:0000256" key="4">
    <source>
        <dbReference type="ARBA" id="ARBA00022989"/>
    </source>
</evidence>
<name>D1B486_SULD5</name>
<evidence type="ECO:0000256" key="5">
    <source>
        <dbReference type="ARBA" id="ARBA00023136"/>
    </source>
</evidence>
<feature type="transmembrane region" description="Helical" evidence="6">
    <location>
        <begin position="266"/>
        <end position="287"/>
    </location>
</feature>
<dbReference type="InterPro" id="IPR003841">
    <property type="entry name" value="Na/Pi_transpt"/>
</dbReference>
<dbReference type="GO" id="GO:0005436">
    <property type="term" value="F:sodium:phosphate symporter activity"/>
    <property type="evidence" value="ECO:0007669"/>
    <property type="project" value="InterPro"/>
</dbReference>
<dbReference type="Proteomes" id="UP000002222">
    <property type="component" value="Chromosome"/>
</dbReference>
<feature type="transmembrane region" description="Helical" evidence="6">
    <location>
        <begin position="232"/>
        <end position="254"/>
    </location>
</feature>
<protein>
    <submittedName>
        <fullName evidence="7">Na+/Picotransporter</fullName>
    </submittedName>
</protein>
<reference evidence="7 8" key="2">
    <citation type="journal article" date="2010" name="Stand. Genomic Sci.">
        <title>Complete genome sequence of Sulfurospirillum deleyianum type strain (5175).</title>
        <authorList>
            <person name="Sikorski J."/>
            <person name="Lapidus A."/>
            <person name="Copeland A."/>
            <person name="Glavina Del Rio T."/>
            <person name="Nolan M."/>
            <person name="Lucas S."/>
            <person name="Chen F."/>
            <person name="Tice H."/>
            <person name="Cheng J.F."/>
            <person name="Saunders E."/>
            <person name="Bruce D."/>
            <person name="Goodwin L."/>
            <person name="Pitluck S."/>
            <person name="Ovchinnikova G."/>
            <person name="Pati A."/>
            <person name="Ivanova N."/>
            <person name="Mavromatis K."/>
            <person name="Chen A."/>
            <person name="Palaniappan K."/>
            <person name="Chain P."/>
            <person name="Land M."/>
            <person name="Hauser L."/>
            <person name="Chang Y.J."/>
            <person name="Jeffries C.D."/>
            <person name="Brettin T."/>
            <person name="Detter J.C."/>
            <person name="Han C."/>
            <person name="Rohde M."/>
            <person name="Lang E."/>
            <person name="Spring S."/>
            <person name="Goker M."/>
            <person name="Bristow J."/>
            <person name="Eisen J.A."/>
            <person name="Markowitz V."/>
            <person name="Hugenholtz P."/>
            <person name="Kyrpides N.C."/>
            <person name="Klenk H.P."/>
        </authorList>
    </citation>
    <scope>NUCLEOTIDE SEQUENCE [LARGE SCALE GENOMIC DNA]</scope>
    <source>
        <strain evidence="8">ATCC 51133 / DSM 6946 / 5175</strain>
    </source>
</reference>
<dbReference type="GO" id="GO:0005886">
    <property type="term" value="C:plasma membrane"/>
    <property type="evidence" value="ECO:0007669"/>
    <property type="project" value="UniProtKB-SubCell"/>
</dbReference>
<dbReference type="PANTHER" id="PTHR10010:SF46">
    <property type="entry name" value="SODIUM-DEPENDENT PHOSPHATE TRANSPORT PROTEIN 2B"/>
    <property type="match status" value="1"/>
</dbReference>
<evidence type="ECO:0000256" key="6">
    <source>
        <dbReference type="SAM" id="Phobius"/>
    </source>
</evidence>
<dbReference type="GO" id="GO:0044341">
    <property type="term" value="P:sodium-dependent phosphate transport"/>
    <property type="evidence" value="ECO:0007669"/>
    <property type="project" value="InterPro"/>
</dbReference>
<dbReference type="HOGENOM" id="CLU_025623_1_0_7"/>
<dbReference type="KEGG" id="sdl:Sdel_1891"/>
<evidence type="ECO:0000313" key="8">
    <source>
        <dbReference type="Proteomes" id="UP000002222"/>
    </source>
</evidence>
<evidence type="ECO:0000313" key="7">
    <source>
        <dbReference type="EMBL" id="ACZ12906.1"/>
    </source>
</evidence>
<reference evidence="8" key="1">
    <citation type="submission" date="2009-11" db="EMBL/GenBank/DDBJ databases">
        <title>The complete genome of Sulfurospirillum deleyianum DSM 6946.</title>
        <authorList>
            <consortium name="US DOE Joint Genome Institute (JGI-PGF)"/>
            <person name="Lucas S."/>
            <person name="Copeland A."/>
            <person name="Lapidus A."/>
            <person name="Glavina del Rio T."/>
            <person name="Dalin E."/>
            <person name="Tice H."/>
            <person name="Bruce D."/>
            <person name="Goodwin L."/>
            <person name="Pitluck S."/>
            <person name="Kyrpides N."/>
            <person name="Mavromatis K."/>
            <person name="Ivanova N."/>
            <person name="Ovchinnikova G."/>
            <person name="Munk A.C."/>
            <person name="Lu M."/>
            <person name="Brettin T."/>
            <person name="Detter J.C."/>
            <person name="Han C."/>
            <person name="Tapia R."/>
            <person name="Larimer F."/>
            <person name="Land M."/>
            <person name="Hauser L."/>
            <person name="Markowitz V."/>
            <person name="Cheng J.F."/>
            <person name="Hugenholtz P."/>
            <person name="Woyke T."/>
            <person name="Wu D."/>
            <person name="Aumann P."/>
            <person name="Schneider S."/>
            <person name="Lang E."/>
            <person name="Spring S."/>
            <person name="Klenk H.P."/>
            <person name="Eisen J.A."/>
        </authorList>
    </citation>
    <scope>NUCLEOTIDE SEQUENCE [LARGE SCALE GENOMIC DNA]</scope>
    <source>
        <strain evidence="8">ATCC 51133 / DSM 6946 / 5175</strain>
    </source>
</reference>
<feature type="transmembrane region" description="Helical" evidence="6">
    <location>
        <begin position="102"/>
        <end position="121"/>
    </location>
</feature>
<feature type="transmembrane region" description="Helical" evidence="6">
    <location>
        <begin position="128"/>
        <end position="146"/>
    </location>
</feature>
<feature type="transmembrane region" description="Helical" evidence="6">
    <location>
        <begin position="152"/>
        <end position="170"/>
    </location>
</feature>
<dbReference type="PANTHER" id="PTHR10010">
    <property type="entry name" value="SOLUTE CARRIER FAMILY 34 SODIUM PHOSPHATE , MEMBER 2-RELATED"/>
    <property type="match status" value="1"/>
</dbReference>
<keyword evidence="4 6" id="KW-1133">Transmembrane helix</keyword>